<dbReference type="AlphaFoldDB" id="K1XX63"/>
<name>K1XX63_9BACT</name>
<keyword evidence="1" id="KW-0812">Transmembrane</keyword>
<evidence type="ECO:0000256" key="1">
    <source>
        <dbReference type="SAM" id="Phobius"/>
    </source>
</evidence>
<dbReference type="EMBL" id="AMFJ01036149">
    <property type="protein sequence ID" value="EKD24983.1"/>
    <property type="molecule type" value="Genomic_DNA"/>
</dbReference>
<sequence>MKADFKTPVAVGLALGIYFGIGLFIFAITARLFGYCKIFVSFMGTFYIGYKANLLGAFIGLLRGFVDAFVGGFIVTRLVGYFQKKMK</sequence>
<evidence type="ECO:0000313" key="2">
    <source>
        <dbReference type="EMBL" id="EKD24983.1"/>
    </source>
</evidence>
<gene>
    <name evidence="2" type="ORF">ACD_80C00142G0025</name>
</gene>
<protein>
    <submittedName>
        <fullName evidence="2">Uncharacterized protein</fullName>
    </submittedName>
</protein>
<proteinExistence type="predicted"/>
<accession>K1XX63</accession>
<reference evidence="2" key="1">
    <citation type="journal article" date="2012" name="Science">
        <title>Fermentation, hydrogen, and sulfur metabolism in multiple uncultivated bacterial phyla.</title>
        <authorList>
            <person name="Wrighton K.C."/>
            <person name="Thomas B.C."/>
            <person name="Sharon I."/>
            <person name="Miller C.S."/>
            <person name="Castelle C.J."/>
            <person name="VerBerkmoes N.C."/>
            <person name="Wilkins M.J."/>
            <person name="Hettich R.L."/>
            <person name="Lipton M.S."/>
            <person name="Williams K.H."/>
            <person name="Long P.E."/>
            <person name="Banfield J.F."/>
        </authorList>
    </citation>
    <scope>NUCLEOTIDE SEQUENCE [LARGE SCALE GENOMIC DNA]</scope>
</reference>
<comment type="caution">
    <text evidence="2">The sequence shown here is derived from an EMBL/GenBank/DDBJ whole genome shotgun (WGS) entry which is preliminary data.</text>
</comment>
<organism evidence="2">
    <name type="scientific">uncultured bacterium</name>
    <name type="common">gcode 4</name>
    <dbReference type="NCBI Taxonomy" id="1234023"/>
    <lineage>
        <taxon>Bacteria</taxon>
        <taxon>environmental samples</taxon>
    </lineage>
</organism>
<feature type="transmembrane region" description="Helical" evidence="1">
    <location>
        <begin position="54"/>
        <end position="79"/>
    </location>
</feature>
<keyword evidence="1" id="KW-1133">Transmembrane helix</keyword>
<feature type="transmembrane region" description="Helical" evidence="1">
    <location>
        <begin position="12"/>
        <end position="34"/>
    </location>
</feature>
<keyword evidence="1" id="KW-0472">Membrane</keyword>